<feature type="repeat" description="ANK" evidence="4">
    <location>
        <begin position="213"/>
        <end position="249"/>
    </location>
</feature>
<keyword evidence="8" id="KW-1185">Reference proteome</keyword>
<dbReference type="PANTHER" id="PTHR24198">
    <property type="entry name" value="ANKYRIN REPEAT AND PROTEIN KINASE DOMAIN-CONTAINING PROTEIN"/>
    <property type="match status" value="1"/>
</dbReference>
<evidence type="ECO:0000256" key="3">
    <source>
        <dbReference type="ARBA" id="ARBA00023043"/>
    </source>
</evidence>
<dbReference type="PROSITE" id="PS50297">
    <property type="entry name" value="ANK_REP_REGION"/>
    <property type="match status" value="2"/>
</dbReference>
<feature type="domain" description="Mab-21-like nucleotidyltransferase" evidence="5">
    <location>
        <begin position="566"/>
        <end position="754"/>
    </location>
</feature>
<feature type="repeat" description="ANK" evidence="4">
    <location>
        <begin position="180"/>
        <end position="212"/>
    </location>
</feature>
<dbReference type="Proteomes" id="UP001249851">
    <property type="component" value="Unassembled WGS sequence"/>
</dbReference>
<evidence type="ECO:0000313" key="8">
    <source>
        <dbReference type="Proteomes" id="UP001249851"/>
    </source>
</evidence>
<protein>
    <submittedName>
        <fullName evidence="7">Ankyrin repeat protein</fullName>
    </submittedName>
</protein>
<dbReference type="Gene3D" id="1.10.1410.40">
    <property type="match status" value="1"/>
</dbReference>
<dbReference type="Gene3D" id="1.25.40.20">
    <property type="entry name" value="Ankyrin repeat-containing domain"/>
    <property type="match status" value="3"/>
</dbReference>
<evidence type="ECO:0000313" key="7">
    <source>
        <dbReference type="EMBL" id="KAK2574391.1"/>
    </source>
</evidence>
<dbReference type="EMBL" id="JARQWQ010000001">
    <property type="protein sequence ID" value="KAK2574391.1"/>
    <property type="molecule type" value="Genomic_DNA"/>
</dbReference>
<evidence type="ECO:0000259" key="5">
    <source>
        <dbReference type="Pfam" id="PF03281"/>
    </source>
</evidence>
<evidence type="ECO:0000256" key="1">
    <source>
        <dbReference type="ARBA" id="ARBA00008307"/>
    </source>
</evidence>
<feature type="repeat" description="ANK" evidence="4">
    <location>
        <begin position="250"/>
        <end position="284"/>
    </location>
</feature>
<proteinExistence type="inferred from homology"/>
<dbReference type="SMART" id="SM00248">
    <property type="entry name" value="ANK"/>
    <property type="match status" value="10"/>
</dbReference>
<keyword evidence="3 4" id="KW-0040">ANK repeat</keyword>
<feature type="domain" description="Mab-21-like HhH/H2TH-like" evidence="6">
    <location>
        <begin position="762"/>
        <end position="860"/>
    </location>
</feature>
<dbReference type="Pfam" id="PF03281">
    <property type="entry name" value="Mab-21"/>
    <property type="match status" value="1"/>
</dbReference>
<dbReference type="GO" id="GO:0016779">
    <property type="term" value="F:nucleotidyltransferase activity"/>
    <property type="evidence" value="ECO:0007669"/>
    <property type="project" value="UniProtKB-ARBA"/>
</dbReference>
<dbReference type="InterPro" id="IPR046903">
    <property type="entry name" value="Mab-21-like_nuc_Trfase"/>
</dbReference>
<keyword evidence="2" id="KW-0677">Repeat</keyword>
<gene>
    <name evidence="7" type="ORF">P5673_000550</name>
</gene>
<name>A0AAD9R7B4_ACRCE</name>
<dbReference type="PROSITE" id="PS50088">
    <property type="entry name" value="ANK_REPEAT"/>
    <property type="match status" value="7"/>
</dbReference>
<feature type="repeat" description="ANK" evidence="4">
    <location>
        <begin position="42"/>
        <end position="69"/>
    </location>
</feature>
<dbReference type="SUPFAM" id="SSF48403">
    <property type="entry name" value="Ankyrin repeat"/>
    <property type="match status" value="1"/>
</dbReference>
<feature type="repeat" description="ANK" evidence="4">
    <location>
        <begin position="362"/>
        <end position="396"/>
    </location>
</feature>
<dbReference type="Gene3D" id="3.30.460.90">
    <property type="match status" value="1"/>
</dbReference>
<feature type="repeat" description="ANK" evidence="4">
    <location>
        <begin position="329"/>
        <end position="361"/>
    </location>
</feature>
<comment type="caution">
    <text evidence="7">The sequence shown here is derived from an EMBL/GenBank/DDBJ whole genome shotgun (WGS) entry which is preliminary data.</text>
</comment>
<dbReference type="InterPro" id="IPR002110">
    <property type="entry name" value="Ankyrin_rpt"/>
</dbReference>
<dbReference type="Pfam" id="PF00023">
    <property type="entry name" value="Ank"/>
    <property type="match status" value="2"/>
</dbReference>
<dbReference type="AlphaFoldDB" id="A0AAD9R7B4"/>
<evidence type="ECO:0000256" key="2">
    <source>
        <dbReference type="ARBA" id="ARBA00022737"/>
    </source>
</evidence>
<dbReference type="InterPro" id="IPR036770">
    <property type="entry name" value="Ankyrin_rpt-contain_sf"/>
</dbReference>
<sequence length="894" mass="102224">MDKIKKEVKNAIKEDNIEEVVKLVSEAVSSENKTQELLNECLYDAACFGRYEIVKELVKNGADVNHKDPLKQSVLLQTIMSQRSKEVDNILEFLLENGSDVNQRCINGQSDFMSLMCSKHLSFQKLAKFLDSVSDINEVDLRTGRGYLHLVSSRPDDDKKEVMMRKILEKGLEINGKDNNDDTALHCMACFADCPSMRFLVENGADFYAKNRTGETILHSLASSNEFEGFQESLAFLMEMGIDINETDGNGKTAIHHALLSKDTDEKAIQEFLNLGIKVNVKDFNGRNEMYTAVEAVDVSYSYADLDRRAAVIKLLSDSGVDVSEGDMCGVTPLHLATVKNDLEILVTLLDAGADVMKKSNTGATALHWSCKIYNMAHVMIHSYVDQGHDVNVADNSGSTALHWAIWFRQSSVSQSLLQVGCKYSIHDNFGNTPVDLAKKVSFDEFLDLVEDEKFKDMDGLSLQEHVLKCNDSDPFHACPLLCYVRKEAGKLDMEPYREHLDRHKAALVRCIDASLDLQHMGLFHGIEENNSIPKTIEDLMVSLNKRVGERNPLFKSELRLAGSVFEETKVNLPDEFDYLWIMTEFGEAFKPDESPSHPKSFVKLRLKRETDAPRFRRYLTKKKFLDSRLFIRDFSQTINESLTEILKNESQFSHLMCLNLLNEISCTISSLGFQYFGKEAKYLRISVDVVPTIWFQGWTPQEFKRVEPPRASRSEEDALGFHVIIKTPDRCHVEDFTMYFRVSYAYLEQSIMKAAPKVLKKGYIILKILTESGYLPKVVDHDNNRRVNKYVTSYHLKTCFLHELELNKQDFKNARKITDPQDKRKLALVWAKRIVNRYEKSIERRFLATFFEPNKNLFGLVGLEDVMRDHDIFIEMVKLLQYLLDSVDQEGAL</sequence>
<dbReference type="InterPro" id="IPR024810">
    <property type="entry name" value="MAB21L/cGLR"/>
</dbReference>
<dbReference type="Pfam" id="PF20266">
    <property type="entry name" value="Mab-21_C"/>
    <property type="match status" value="1"/>
</dbReference>
<evidence type="ECO:0000259" key="6">
    <source>
        <dbReference type="Pfam" id="PF20266"/>
    </source>
</evidence>
<reference evidence="7" key="2">
    <citation type="journal article" date="2023" name="Science">
        <title>Genomic signatures of disease resistance in endangered staghorn corals.</title>
        <authorList>
            <person name="Vollmer S.V."/>
            <person name="Selwyn J.D."/>
            <person name="Despard B.A."/>
            <person name="Roesel C.L."/>
        </authorList>
    </citation>
    <scope>NUCLEOTIDE SEQUENCE</scope>
    <source>
        <strain evidence="7">K2</strain>
    </source>
</reference>
<dbReference type="SMART" id="SM01265">
    <property type="entry name" value="Mab-21"/>
    <property type="match status" value="1"/>
</dbReference>
<comment type="similarity">
    <text evidence="1">Belongs to the mab-21 family.</text>
</comment>
<evidence type="ECO:0000256" key="4">
    <source>
        <dbReference type="PROSITE-ProRule" id="PRU00023"/>
    </source>
</evidence>
<dbReference type="InterPro" id="IPR046906">
    <property type="entry name" value="Mab-21_HhH/H2TH-like"/>
</dbReference>
<feature type="repeat" description="ANK" evidence="4">
    <location>
        <begin position="397"/>
        <end position="429"/>
    </location>
</feature>
<dbReference type="PANTHER" id="PTHR24198:SF165">
    <property type="entry name" value="ANKYRIN REPEAT-CONTAINING PROTEIN-RELATED"/>
    <property type="match status" value="1"/>
</dbReference>
<reference evidence="7" key="1">
    <citation type="journal article" date="2023" name="G3 (Bethesda)">
        <title>Whole genome assembly and annotation of the endangered Caribbean coral Acropora cervicornis.</title>
        <authorList>
            <person name="Selwyn J.D."/>
            <person name="Vollmer S.V."/>
        </authorList>
    </citation>
    <scope>NUCLEOTIDE SEQUENCE</scope>
    <source>
        <strain evidence="7">K2</strain>
    </source>
</reference>
<dbReference type="Pfam" id="PF12796">
    <property type="entry name" value="Ank_2"/>
    <property type="match status" value="2"/>
</dbReference>
<organism evidence="7 8">
    <name type="scientific">Acropora cervicornis</name>
    <name type="common">Staghorn coral</name>
    <dbReference type="NCBI Taxonomy" id="6130"/>
    <lineage>
        <taxon>Eukaryota</taxon>
        <taxon>Metazoa</taxon>
        <taxon>Cnidaria</taxon>
        <taxon>Anthozoa</taxon>
        <taxon>Hexacorallia</taxon>
        <taxon>Scleractinia</taxon>
        <taxon>Astrocoeniina</taxon>
        <taxon>Acroporidae</taxon>
        <taxon>Acropora</taxon>
    </lineage>
</organism>
<accession>A0AAD9R7B4</accession>